<name>N6U770_9HYPH</name>
<dbReference type="RefSeq" id="WP_004121265.1">
    <property type="nucleotide sequence ID" value="NZ_AQHN01000072.1"/>
</dbReference>
<dbReference type="EMBL" id="AQHN01000072">
    <property type="protein sequence ID" value="ENN86078.1"/>
    <property type="molecule type" value="Genomic_DNA"/>
</dbReference>
<dbReference type="PATRIC" id="fig|363754.4.peg.4033"/>
<dbReference type="AlphaFoldDB" id="N6U770"/>
<protein>
    <submittedName>
        <fullName evidence="2">Uncharacterized protein</fullName>
    </submittedName>
</protein>
<keyword evidence="3" id="KW-1185">Reference proteome</keyword>
<feature type="compositionally biased region" description="Low complexity" evidence="1">
    <location>
        <begin position="171"/>
        <end position="182"/>
    </location>
</feature>
<evidence type="ECO:0000256" key="1">
    <source>
        <dbReference type="SAM" id="MobiDB-lite"/>
    </source>
</evidence>
<sequence>MVFPVNVPNVPGVPSVVFAAAAGQLLNFLTADAVGLFFGAPLQQPWGIYSGGTPVILADNVVRFDYRQQWAISDFPVERGAFQSFDKVQIPFDARFQFSAGGSDANKQAFIASIQAVAGDLNLYDVVTPDAIYPSVNITNWSYSQSANNGVGLIVVDIWTFEVRETVNDMQSATQSPTSASQVNGGTVQPVAATPTQNAALDRIHANK</sequence>
<comment type="caution">
    <text evidence="2">The sequence shown here is derived from an EMBL/GenBank/DDBJ whole genome shotgun (WGS) entry which is preliminary data.</text>
</comment>
<evidence type="ECO:0000313" key="2">
    <source>
        <dbReference type="EMBL" id="ENN86078.1"/>
    </source>
</evidence>
<dbReference type="OrthoDB" id="9029638at2"/>
<dbReference type="Proteomes" id="UP000012429">
    <property type="component" value="Unassembled WGS sequence"/>
</dbReference>
<evidence type="ECO:0000313" key="3">
    <source>
        <dbReference type="Proteomes" id="UP000012429"/>
    </source>
</evidence>
<feature type="region of interest" description="Disordered" evidence="1">
    <location>
        <begin position="170"/>
        <end position="196"/>
    </location>
</feature>
<accession>N6U770</accession>
<proteinExistence type="predicted"/>
<reference evidence="2 3" key="1">
    <citation type="journal article" date="2012" name="BMC Genomics">
        <title>Genomic basis of broad host range and environmental adaptability of Rhizobium tropici CIAT 899 and Rhizobium sp. PRF 81 which are used in inoculants for common bean (Phaseolus vulgaris L.).</title>
        <authorList>
            <person name="Ormeno-Orrillo E."/>
            <person name="Menna P."/>
            <person name="Almeida L.G."/>
            <person name="Ollero F.J."/>
            <person name="Nicolas M.F."/>
            <person name="Pains Rodrigues E."/>
            <person name="Shigueyoshi Nakatani A."/>
            <person name="Silva Batista J.S."/>
            <person name="Oliveira Chueire L.M."/>
            <person name="Souza R.C."/>
            <person name="Ribeiro Vasconcelos A.T."/>
            <person name="Megias M."/>
            <person name="Hungria M."/>
            <person name="Martinez-Romero E."/>
        </authorList>
    </citation>
    <scope>NUCLEOTIDE SEQUENCE [LARGE SCALE GENOMIC DNA]</scope>
    <source>
        <strain evidence="2 3">PRF 81</strain>
    </source>
</reference>
<organism evidence="2 3">
    <name type="scientific">Rhizobium freirei PRF 81</name>
    <dbReference type="NCBI Taxonomy" id="363754"/>
    <lineage>
        <taxon>Bacteria</taxon>
        <taxon>Pseudomonadati</taxon>
        <taxon>Pseudomonadota</taxon>
        <taxon>Alphaproteobacteria</taxon>
        <taxon>Hyphomicrobiales</taxon>
        <taxon>Rhizobiaceae</taxon>
        <taxon>Rhizobium/Agrobacterium group</taxon>
        <taxon>Rhizobium</taxon>
    </lineage>
</organism>
<gene>
    <name evidence="2" type="ORF">RHSP_32080</name>
</gene>
<dbReference type="STRING" id="363754.RHSP_32080"/>